<protein>
    <recommendedName>
        <fullName evidence="1">DUF397 domain-containing protein</fullName>
    </recommendedName>
</protein>
<dbReference type="Pfam" id="PF04149">
    <property type="entry name" value="DUF397"/>
    <property type="match status" value="1"/>
</dbReference>
<evidence type="ECO:0000259" key="1">
    <source>
        <dbReference type="Pfam" id="PF04149"/>
    </source>
</evidence>
<comment type="caution">
    <text evidence="2">The sequence shown here is derived from an EMBL/GenBank/DDBJ whole genome shotgun (WGS) entry which is preliminary data.</text>
</comment>
<dbReference type="AlphaFoldDB" id="A0A7U9PZL9"/>
<dbReference type="Proteomes" id="UP000287830">
    <property type="component" value="Unassembled WGS sequence"/>
</dbReference>
<reference evidence="2 3" key="1">
    <citation type="submission" date="2018-11" db="EMBL/GenBank/DDBJ databases">
        <title>Whole genome sequence of Streptomyces chrestomyceticus NBRC 13444(T).</title>
        <authorList>
            <person name="Komaki H."/>
            <person name="Tamura T."/>
        </authorList>
    </citation>
    <scope>NUCLEOTIDE SEQUENCE [LARGE SCALE GENOMIC DNA]</scope>
    <source>
        <strain evidence="2 3">NBRC 13444</strain>
    </source>
</reference>
<organism evidence="2 3">
    <name type="scientific">Streptomyces chrestomyceticus JCM 4735</name>
    <dbReference type="NCBI Taxonomy" id="1306181"/>
    <lineage>
        <taxon>Bacteria</taxon>
        <taxon>Bacillati</taxon>
        <taxon>Actinomycetota</taxon>
        <taxon>Actinomycetes</taxon>
        <taxon>Kitasatosporales</taxon>
        <taxon>Streptomycetaceae</taxon>
        <taxon>Streptomyces</taxon>
    </lineage>
</organism>
<dbReference type="EMBL" id="BHZC01000001">
    <property type="protein sequence ID" value="GCD36460.1"/>
    <property type="molecule type" value="Genomic_DNA"/>
</dbReference>
<evidence type="ECO:0000313" key="2">
    <source>
        <dbReference type="EMBL" id="GCD36460.1"/>
    </source>
</evidence>
<sequence>MPEPQWLKSSFSEASGNNCVEIASTGAHVALRESEDLSRTLMTAPHAFRSLLVGIKADIVVATDH</sequence>
<dbReference type="InterPro" id="IPR007278">
    <property type="entry name" value="DUF397"/>
</dbReference>
<gene>
    <name evidence="2" type="ORF">OEIGOIKO_04223</name>
</gene>
<evidence type="ECO:0000313" key="3">
    <source>
        <dbReference type="Proteomes" id="UP000287830"/>
    </source>
</evidence>
<dbReference type="GeneID" id="95623088"/>
<dbReference type="OrthoDB" id="3402668at2"/>
<dbReference type="RefSeq" id="WP_125046105.1">
    <property type="nucleotide sequence ID" value="NZ_BHZC01000001.1"/>
</dbReference>
<name>A0A7U9PZL9_9ACTN</name>
<proteinExistence type="predicted"/>
<accession>A0A7U9PZL9</accession>
<feature type="domain" description="DUF397" evidence="1">
    <location>
        <begin position="5"/>
        <end position="56"/>
    </location>
</feature>